<gene>
    <name evidence="3" type="ORF">PISMIDRAFT_690912</name>
    <name evidence="2" type="ORF">PISMIDRAFT_690925</name>
</gene>
<dbReference type="EMBL" id="KN834514">
    <property type="protein sequence ID" value="KIK10631.1"/>
    <property type="molecule type" value="Genomic_DNA"/>
</dbReference>
<dbReference type="AlphaFoldDB" id="A0A0C9Y0A9"/>
<evidence type="ECO:0000313" key="4">
    <source>
        <dbReference type="Proteomes" id="UP000054018"/>
    </source>
</evidence>
<dbReference type="EMBL" id="KN834518">
    <property type="protein sequence ID" value="KIK10626.1"/>
    <property type="molecule type" value="Genomic_DNA"/>
</dbReference>
<proteinExistence type="predicted"/>
<dbReference type="Proteomes" id="UP000054018">
    <property type="component" value="Unassembled WGS sequence"/>
</dbReference>
<protein>
    <submittedName>
        <fullName evidence="2">Uncharacterized protein</fullName>
    </submittedName>
</protein>
<accession>A0A0C9Y0A9</accession>
<reference evidence="2" key="3">
    <citation type="submission" date="2015-02" db="EMBL/GenBank/DDBJ databases">
        <title>Evolutionary Origins and Diversification of the Mycorrhizal Mutualists.</title>
        <authorList>
            <consortium name="DOE Joint Genome Institute"/>
            <consortium name="Mycorrhizal Genomics Consortium"/>
            <person name="Kohler A."/>
            <person name="Kuo A."/>
            <person name="Nagy L.G."/>
            <person name="Floudas D."/>
            <person name="Copeland A."/>
            <person name="Barry K.W."/>
            <person name="Cichocki N."/>
            <person name="Veneault-Fourrey C."/>
            <person name="LaButti K."/>
            <person name="Lindquist E.A."/>
            <person name="Lipzen A."/>
            <person name="Lundell T."/>
            <person name="Morin E."/>
            <person name="Murat C."/>
            <person name="Riley R."/>
            <person name="Ohm R."/>
            <person name="Sun H."/>
            <person name="Tunlid A."/>
            <person name="Henrissat B."/>
            <person name="Grigoriev I.V."/>
            <person name="Hibbett D.S."/>
            <person name="Martin F."/>
        </authorList>
    </citation>
    <scope>NUCLEOTIDE SEQUENCE</scope>
    <source>
        <strain evidence="2">441</strain>
    </source>
</reference>
<dbReference type="STRING" id="765257.A0A0C9Y0A9"/>
<evidence type="ECO:0000256" key="1">
    <source>
        <dbReference type="SAM" id="MobiDB-lite"/>
    </source>
</evidence>
<evidence type="ECO:0000313" key="2">
    <source>
        <dbReference type="EMBL" id="KIK10626.1"/>
    </source>
</evidence>
<dbReference type="HOGENOM" id="CLU_1611450_0_0_1"/>
<name>A0A0C9Y0A9_9AGAM</name>
<organism evidence="2 4">
    <name type="scientific">Pisolithus microcarpus 441</name>
    <dbReference type="NCBI Taxonomy" id="765257"/>
    <lineage>
        <taxon>Eukaryota</taxon>
        <taxon>Fungi</taxon>
        <taxon>Dikarya</taxon>
        <taxon>Basidiomycota</taxon>
        <taxon>Agaricomycotina</taxon>
        <taxon>Agaricomycetes</taxon>
        <taxon>Agaricomycetidae</taxon>
        <taxon>Boletales</taxon>
        <taxon>Sclerodermatineae</taxon>
        <taxon>Pisolithaceae</taxon>
        <taxon>Pisolithus</taxon>
    </lineage>
</organism>
<sequence>MLCGFASSVRVVSFSNIVDPVTSRKQAPDSHLPSSLCTPDRGTTDNQIGLNAVPRLNGANVKGKVSGVLDWARLVYKLCATPHTDRLQDCTMTSPEKLFLEAVQGMTRETCHRDSGVETTQNMMNTWRKDADELMACLDWNVWVKCWPECGLEVFLPNDALEYTN</sequence>
<reference evidence="4" key="2">
    <citation type="submission" date="2015-01" db="EMBL/GenBank/DDBJ databases">
        <title>Evolutionary Origins and Diversification of the Mycorrhizal Mutualists.</title>
        <authorList>
            <consortium name="DOE Joint Genome Institute"/>
            <consortium name="Mycorrhizal Genomics Consortium"/>
            <person name="Kohler A."/>
            <person name="Kuo A."/>
            <person name="Nagy L.G."/>
            <person name="Floudas D."/>
            <person name="Copeland A."/>
            <person name="Barry K.W."/>
            <person name="Cichocki N."/>
            <person name="Veneault-Fourrey C."/>
            <person name="LaButti K."/>
            <person name="Lindquist E.A."/>
            <person name="Lipzen A."/>
            <person name="Lundell T."/>
            <person name="Morin E."/>
            <person name="Murat C."/>
            <person name="Riley R."/>
            <person name="Ohm R."/>
            <person name="Sun H."/>
            <person name="Tunlid A."/>
            <person name="Henrissat B."/>
            <person name="Grigoriev I.V."/>
            <person name="Hibbett D.S."/>
            <person name="Martin F."/>
        </authorList>
    </citation>
    <scope>NUCLEOTIDE SEQUENCE [LARGE SCALE GENOMIC DNA]</scope>
    <source>
        <strain evidence="3 4">441</strain>
    </source>
</reference>
<dbReference type="OrthoDB" id="10261782at2759"/>
<evidence type="ECO:0000313" key="3">
    <source>
        <dbReference type="EMBL" id="KIK10631.1"/>
    </source>
</evidence>
<reference evidence="2 4" key="1">
    <citation type="submission" date="2014-04" db="EMBL/GenBank/DDBJ databases">
        <authorList>
            <consortium name="DOE Joint Genome Institute"/>
            <person name="Kuo A."/>
            <person name="Kohler A."/>
            <person name="Costa M.D."/>
            <person name="Nagy L.G."/>
            <person name="Floudas D."/>
            <person name="Copeland A."/>
            <person name="Barry K.W."/>
            <person name="Cichocki N."/>
            <person name="Veneault-Fourrey C."/>
            <person name="LaButti K."/>
            <person name="Lindquist E.A."/>
            <person name="Lipzen A."/>
            <person name="Lundell T."/>
            <person name="Morin E."/>
            <person name="Murat C."/>
            <person name="Sun H."/>
            <person name="Tunlid A."/>
            <person name="Henrissat B."/>
            <person name="Grigoriev I.V."/>
            <person name="Hibbett D.S."/>
            <person name="Martin F."/>
            <person name="Nordberg H.P."/>
            <person name="Cantor M.N."/>
            <person name="Hua S.X."/>
        </authorList>
    </citation>
    <scope>NUCLEOTIDE SEQUENCE [LARGE SCALE GENOMIC DNA]</scope>
    <source>
        <strain evidence="2 4">441</strain>
    </source>
</reference>
<keyword evidence="4" id="KW-1185">Reference proteome</keyword>
<feature type="region of interest" description="Disordered" evidence="1">
    <location>
        <begin position="23"/>
        <end position="43"/>
    </location>
</feature>